<evidence type="ECO:0000313" key="2">
    <source>
        <dbReference type="EMBL" id="NQX31641.1"/>
    </source>
</evidence>
<gene>
    <name evidence="2" type="ORF">HQN85_07890</name>
</gene>
<dbReference type="RefSeq" id="WP_173270974.1">
    <property type="nucleotide sequence ID" value="NZ_JABMKV010000002.1"/>
</dbReference>
<evidence type="ECO:0000259" key="1">
    <source>
        <dbReference type="Pfam" id="PF00899"/>
    </source>
</evidence>
<dbReference type="Proteomes" id="UP000762110">
    <property type="component" value="Unassembled WGS sequence"/>
</dbReference>
<keyword evidence="2" id="KW-0808">Transferase</keyword>
<comment type="caution">
    <text evidence="2">The sequence shown here is derived from an EMBL/GenBank/DDBJ whole genome shotgun (WGS) entry which is preliminary data.</text>
</comment>
<keyword evidence="2" id="KW-0548">Nucleotidyltransferase</keyword>
<accession>A0ABX2DEC8</accession>
<dbReference type="GO" id="GO:0016779">
    <property type="term" value="F:nucleotidyltransferase activity"/>
    <property type="evidence" value="ECO:0007669"/>
    <property type="project" value="UniProtKB-KW"/>
</dbReference>
<dbReference type="Pfam" id="PF00899">
    <property type="entry name" value="ThiF"/>
    <property type="match status" value="1"/>
</dbReference>
<sequence length="462" mass="51948">MKETWYKERNKRTDSFSELNKGYYDIKVLVVVTSDVSLFATQVMLTMFTNILARWCSNITINSADAERIIFNGSQSNRSILEMVKNSLSEIDPYGHFEFNVDNPLVDFTVFIGRPEPDCKTPYLSIDASGWVASCSFNGFAECNGNPKSVANPLGSAFAACLANAELFRWSNNIRAEAYSKWYDVYSSTVSDIPIQNDYDLGQLDLGRVHVIGCGAIGSSFTYLLGLFNFTGEILFVDVDSTIELHNTSSSLLFNTTNCKAHHQKKAEICEAYLQDTGYKVRSFNDDYKEYSYDHRKASNSADVIMCFANDFDIWSTVQNLYPPVVFHATTSRSWGINIGRHIPLKDNCIMCTFQNLSKVIFVPKCAEVELTAPDESIIENQEEQEPHASILPFLSPSAAIVAFAELIKLINGKVDKENSTQFNMATYLGDFVEDQQKAKNCDICRGQSEAIYKSLKVKLDY</sequence>
<organism evidence="2 3">
    <name type="scientific">Pedobacter boryungensis</name>
    <dbReference type="NCBI Taxonomy" id="869962"/>
    <lineage>
        <taxon>Bacteria</taxon>
        <taxon>Pseudomonadati</taxon>
        <taxon>Bacteroidota</taxon>
        <taxon>Sphingobacteriia</taxon>
        <taxon>Sphingobacteriales</taxon>
        <taxon>Sphingobacteriaceae</taxon>
        <taxon>Pedobacter</taxon>
    </lineage>
</organism>
<dbReference type="InterPro" id="IPR035985">
    <property type="entry name" value="Ubiquitin-activating_enz"/>
</dbReference>
<reference evidence="2 3" key="1">
    <citation type="submission" date="2020-05" db="EMBL/GenBank/DDBJ databases">
        <title>Description of Pedobacter foliorum sp. nov.</title>
        <authorList>
            <person name="Qi S."/>
            <person name="Carlier A."/>
            <person name="Cnockaert M."/>
            <person name="Vandamme P."/>
        </authorList>
    </citation>
    <scope>NUCLEOTIDE SEQUENCE [LARGE SCALE GENOMIC DNA]</scope>
    <source>
        <strain evidence="2 3">LMG 31300</strain>
    </source>
</reference>
<proteinExistence type="predicted"/>
<keyword evidence="3" id="KW-1185">Reference proteome</keyword>
<dbReference type="EMBL" id="JABMKV010000002">
    <property type="protein sequence ID" value="NQX31641.1"/>
    <property type="molecule type" value="Genomic_DNA"/>
</dbReference>
<dbReference type="SUPFAM" id="SSF69572">
    <property type="entry name" value="Activating enzymes of the ubiquitin-like proteins"/>
    <property type="match status" value="1"/>
</dbReference>
<name>A0ABX2DEC8_9SPHI</name>
<protein>
    <submittedName>
        <fullName evidence="2">ThiF family adenylyltransferase</fullName>
    </submittedName>
</protein>
<dbReference type="Gene3D" id="3.40.50.720">
    <property type="entry name" value="NAD(P)-binding Rossmann-like Domain"/>
    <property type="match status" value="1"/>
</dbReference>
<evidence type="ECO:0000313" key="3">
    <source>
        <dbReference type="Proteomes" id="UP000762110"/>
    </source>
</evidence>
<feature type="domain" description="THIF-type NAD/FAD binding fold" evidence="1">
    <location>
        <begin position="203"/>
        <end position="441"/>
    </location>
</feature>
<dbReference type="InterPro" id="IPR000594">
    <property type="entry name" value="ThiF_NAD_FAD-bd"/>
</dbReference>